<gene>
    <name evidence="2" type="ORF">UMAG_10112</name>
</gene>
<dbReference type="InParanoid" id="A0A0D1E822"/>
<dbReference type="GeneID" id="23566181"/>
<evidence type="ECO:0000256" key="1">
    <source>
        <dbReference type="SAM" id="MobiDB-lite"/>
    </source>
</evidence>
<dbReference type="InterPro" id="IPR026680">
    <property type="entry name" value="CCDC137"/>
</dbReference>
<feature type="compositionally biased region" description="Basic and acidic residues" evidence="1">
    <location>
        <begin position="151"/>
        <end position="164"/>
    </location>
</feature>
<dbReference type="RefSeq" id="XP_011386668.1">
    <property type="nucleotide sequence ID" value="XM_011388366.1"/>
</dbReference>
<evidence type="ECO:0000313" key="2">
    <source>
        <dbReference type="EMBL" id="KIS72009.1"/>
    </source>
</evidence>
<accession>A0A0D1E822</accession>
<feature type="compositionally biased region" description="Basic residues" evidence="1">
    <location>
        <begin position="129"/>
        <end position="139"/>
    </location>
</feature>
<dbReference type="KEGG" id="uma:UMAG_10112"/>
<evidence type="ECO:0000313" key="3">
    <source>
        <dbReference type="Proteomes" id="UP000000561"/>
    </source>
</evidence>
<proteinExistence type="predicted"/>
<dbReference type="PANTHER" id="PTHR21838:SF2">
    <property type="entry name" value="COILED-COIL DOMAIN-CONTAINING PROTEIN 137"/>
    <property type="match status" value="1"/>
</dbReference>
<dbReference type="AlphaFoldDB" id="A0A0D1E822"/>
<reference evidence="2 3" key="1">
    <citation type="journal article" date="2006" name="Nature">
        <title>Insights from the genome of the biotrophic fungal plant pathogen Ustilago maydis.</title>
        <authorList>
            <person name="Kamper J."/>
            <person name="Kahmann R."/>
            <person name="Bolker M."/>
            <person name="Ma L.J."/>
            <person name="Brefort T."/>
            <person name="Saville B.J."/>
            <person name="Banuett F."/>
            <person name="Kronstad J.W."/>
            <person name="Gold S.E."/>
            <person name="Muller O."/>
            <person name="Perlin M.H."/>
            <person name="Wosten H.A."/>
            <person name="de Vries R."/>
            <person name="Ruiz-Herrera J."/>
            <person name="Reynaga-Pena C.G."/>
            <person name="Snetselaar K."/>
            <person name="McCann M."/>
            <person name="Perez-Martin J."/>
            <person name="Feldbrugge M."/>
            <person name="Basse C.W."/>
            <person name="Steinberg G."/>
            <person name="Ibeas J.I."/>
            <person name="Holloman W."/>
            <person name="Guzman P."/>
            <person name="Farman M."/>
            <person name="Stajich J.E."/>
            <person name="Sentandreu R."/>
            <person name="Gonzalez-Prieto J.M."/>
            <person name="Kennell J.C."/>
            <person name="Molina L."/>
            <person name="Schirawski J."/>
            <person name="Mendoza-Mendoza A."/>
            <person name="Greilinger D."/>
            <person name="Munch K."/>
            <person name="Rossel N."/>
            <person name="Scherer M."/>
            <person name="Vranes M."/>
            <person name="Ladendorf O."/>
            <person name="Vincon V."/>
            <person name="Fuchs U."/>
            <person name="Sandrock B."/>
            <person name="Meng S."/>
            <person name="Ho E.C."/>
            <person name="Cahill M.J."/>
            <person name="Boyce K.J."/>
            <person name="Klose J."/>
            <person name="Klosterman S.J."/>
            <person name="Deelstra H.J."/>
            <person name="Ortiz-Castellanos L."/>
            <person name="Li W."/>
            <person name="Sanchez-Alonso P."/>
            <person name="Schreier P.H."/>
            <person name="Hauser-Hahn I."/>
            <person name="Vaupel M."/>
            <person name="Koopmann E."/>
            <person name="Friedrich G."/>
            <person name="Voss H."/>
            <person name="Schluter T."/>
            <person name="Margolis J."/>
            <person name="Platt D."/>
            <person name="Swimmer C."/>
            <person name="Gnirke A."/>
            <person name="Chen F."/>
            <person name="Vysotskaia V."/>
            <person name="Mannhaupt G."/>
            <person name="Guldener U."/>
            <person name="Munsterkotter M."/>
            <person name="Haase D."/>
            <person name="Oesterheld M."/>
            <person name="Mewes H.W."/>
            <person name="Mauceli E.W."/>
            <person name="DeCaprio D."/>
            <person name="Wade C.M."/>
            <person name="Butler J."/>
            <person name="Young S."/>
            <person name="Jaffe D.B."/>
            <person name="Calvo S."/>
            <person name="Nusbaum C."/>
            <person name="Galagan J."/>
            <person name="Birren B.W."/>
        </authorList>
    </citation>
    <scope>NUCLEOTIDE SEQUENCE [LARGE SCALE GENOMIC DNA]</scope>
    <source>
        <strain evidence="3">DSM 14603 / FGSC 9021 / UM521</strain>
    </source>
</reference>
<keyword evidence="3" id="KW-1185">Reference proteome</keyword>
<dbReference type="Proteomes" id="UP000000561">
    <property type="component" value="Chromosome 1"/>
</dbReference>
<dbReference type="OrthoDB" id="5876637at2759"/>
<organism evidence="2 3">
    <name type="scientific">Mycosarcoma maydis</name>
    <name type="common">Corn smut fungus</name>
    <name type="synonym">Ustilago maydis</name>
    <dbReference type="NCBI Taxonomy" id="5270"/>
    <lineage>
        <taxon>Eukaryota</taxon>
        <taxon>Fungi</taxon>
        <taxon>Dikarya</taxon>
        <taxon>Basidiomycota</taxon>
        <taxon>Ustilaginomycotina</taxon>
        <taxon>Ustilaginomycetes</taxon>
        <taxon>Ustilaginales</taxon>
        <taxon>Ustilaginaceae</taxon>
        <taxon>Mycosarcoma</taxon>
    </lineage>
</organism>
<dbReference type="STRING" id="237631.A0A0D1E822"/>
<sequence>MPHKRAKHSDRVAKRFSLGQDLAPGADDGFFSEMPKGAMRILQGAKVQEAYRAKLEARKKAEQDALTKGRKSESKVLDASAGDSKGDNASQLTIRPGEKLRDFNARVEQAMAADVHATFRSASRSQINARKRERRKLRKAGIDPDADPEDLEHQESTRKAKADKAAALQASEPSSIDLKRQRQAFQQTGEIKDFAKASQVKKINDVAQAPPTLTRAPRGESLQAKTRKARLMAKITGNDEEEAERKVKQAEKDRQKGRVPEKLAANHSFSTAGKKRKAADRPQSALEPSMARQRVLEEERDKVIRAYRQIKEKKIQENQSKHPKKA</sequence>
<dbReference type="eggNOG" id="ENOG502S71P">
    <property type="taxonomic scope" value="Eukaryota"/>
</dbReference>
<dbReference type="EMBL" id="CM003140">
    <property type="protein sequence ID" value="KIS72009.1"/>
    <property type="molecule type" value="Genomic_DNA"/>
</dbReference>
<protein>
    <submittedName>
        <fullName evidence="2">Uncharacterized protein</fullName>
    </submittedName>
</protein>
<feature type="compositionally biased region" description="Basic and acidic residues" evidence="1">
    <location>
        <begin position="56"/>
        <end position="76"/>
    </location>
</feature>
<feature type="region of interest" description="Disordered" evidence="1">
    <location>
        <begin position="56"/>
        <end position="98"/>
    </location>
</feature>
<feature type="region of interest" description="Disordered" evidence="1">
    <location>
        <begin position="114"/>
        <end position="293"/>
    </location>
</feature>
<dbReference type="PANTHER" id="PTHR21838">
    <property type="entry name" value="COILED-COIL DOMAIN-CONTAINING PROTEIN 137"/>
    <property type="match status" value="1"/>
</dbReference>
<dbReference type="VEuPathDB" id="FungiDB:UMAG_10112"/>
<feature type="compositionally biased region" description="Basic and acidic residues" evidence="1">
    <location>
        <begin position="243"/>
        <end position="261"/>
    </location>
</feature>
<dbReference type="GO" id="GO:0005634">
    <property type="term" value="C:nucleus"/>
    <property type="evidence" value="ECO:0000318"/>
    <property type="project" value="GO_Central"/>
</dbReference>
<name>A0A0D1E822_MYCMD</name>
<feature type="region of interest" description="Disordered" evidence="1">
    <location>
        <begin position="1"/>
        <end position="29"/>
    </location>
</feature>